<dbReference type="Proteomes" id="UP000654075">
    <property type="component" value="Unassembled WGS sequence"/>
</dbReference>
<feature type="transmembrane region" description="Helical" evidence="1">
    <location>
        <begin position="12"/>
        <end position="30"/>
    </location>
</feature>
<protein>
    <recommendedName>
        <fullName evidence="4">Cytochrome c domain-containing protein</fullName>
    </recommendedName>
</protein>
<reference evidence="2" key="1">
    <citation type="submission" date="2021-02" db="EMBL/GenBank/DDBJ databases">
        <authorList>
            <person name="Dougan E. K."/>
            <person name="Rhodes N."/>
            <person name="Thang M."/>
            <person name="Chan C."/>
        </authorList>
    </citation>
    <scope>NUCLEOTIDE SEQUENCE</scope>
</reference>
<name>A0A813DTF5_POLGL</name>
<keyword evidence="1" id="KW-1133">Transmembrane helix</keyword>
<proteinExistence type="predicted"/>
<accession>A0A813DTF5</accession>
<evidence type="ECO:0000313" key="2">
    <source>
        <dbReference type="EMBL" id="CAE8589639.1"/>
    </source>
</evidence>
<keyword evidence="3" id="KW-1185">Reference proteome</keyword>
<comment type="caution">
    <text evidence="2">The sequence shown here is derived from an EMBL/GenBank/DDBJ whole genome shotgun (WGS) entry which is preliminary data.</text>
</comment>
<sequence length="133" mass="14056">MTHLSGSTIGRRSILLVLLAGACWIVYFIFCDPLLIARQGQDEASESSTAVVPAAPVRTAAFCITGLDRTMTAPVVHASMQRNLIEAFGAEAHVFLASQNGRPSKFGPGARSSQAGEVACGGCHQIRTKPMRA</sequence>
<keyword evidence="1" id="KW-0472">Membrane</keyword>
<evidence type="ECO:0008006" key="4">
    <source>
        <dbReference type="Google" id="ProtNLM"/>
    </source>
</evidence>
<evidence type="ECO:0000256" key="1">
    <source>
        <dbReference type="SAM" id="Phobius"/>
    </source>
</evidence>
<dbReference type="EMBL" id="CAJNNV010003799">
    <property type="protein sequence ID" value="CAE8589639.1"/>
    <property type="molecule type" value="Genomic_DNA"/>
</dbReference>
<gene>
    <name evidence="2" type="ORF">PGLA1383_LOCUS8387</name>
</gene>
<evidence type="ECO:0000313" key="3">
    <source>
        <dbReference type="Proteomes" id="UP000654075"/>
    </source>
</evidence>
<organism evidence="2 3">
    <name type="scientific">Polarella glacialis</name>
    <name type="common">Dinoflagellate</name>
    <dbReference type="NCBI Taxonomy" id="89957"/>
    <lineage>
        <taxon>Eukaryota</taxon>
        <taxon>Sar</taxon>
        <taxon>Alveolata</taxon>
        <taxon>Dinophyceae</taxon>
        <taxon>Suessiales</taxon>
        <taxon>Suessiaceae</taxon>
        <taxon>Polarella</taxon>
    </lineage>
</organism>
<dbReference type="AlphaFoldDB" id="A0A813DTF5"/>
<keyword evidence="1" id="KW-0812">Transmembrane</keyword>